<protein>
    <recommendedName>
        <fullName evidence="3">Amidoligase enzyme</fullName>
    </recommendedName>
</protein>
<comment type="caution">
    <text evidence="1">The sequence shown here is derived from an EMBL/GenBank/DDBJ whole genome shotgun (WGS) entry which is preliminary data.</text>
</comment>
<dbReference type="PANTHER" id="PTHR36847:SF1">
    <property type="entry name" value="AMIDOLIGASE ENZYME"/>
    <property type="match status" value="1"/>
</dbReference>
<sequence length="403" mass="45896">MPLHRSRYPLQRDLTFGIEFEFFVHENVLPSGADERDEQILDSSSPIPINWSTDAAYHIKRILDRLNLHKRVVVAGYLQRPPRRLTQDERNFSAWVITTDVTLQPDNGNYRPWIGLEVKSPILRNRTEICREVQRVSETLLQDAYVGFNPKCGLHVHVGRGQDGIPLAACQRLFSLLFLYAERILDPLFRSDRRGNIHCENLETHALVRRLPQWRFRMTGTPPEQWLNACFPGGAPGVGAPGDERERFVALRKIWSAGDINEFCDMNVVGGVRLAVNFAGLKVRPHPGPDDKPTIEFRKAEGDLNQEGNIDFLLYWPQVCMGLVAFALGDGLDEFARVMREAHAALNAPDEAEKLRRFLNSMGFDRTVVEMLCERADYLSRDPYPDAPTAQIVEPPLSLDLLF</sequence>
<reference evidence="1 2" key="1">
    <citation type="submission" date="2024-02" db="EMBL/GenBank/DDBJ databases">
        <title>De novo assembly and annotation of 12 fungi associated with fruit tree decline syndrome in Ontario, Canada.</title>
        <authorList>
            <person name="Sulman M."/>
            <person name="Ellouze W."/>
            <person name="Ilyukhin E."/>
        </authorList>
    </citation>
    <scope>NUCLEOTIDE SEQUENCE [LARGE SCALE GENOMIC DNA]</scope>
    <source>
        <strain evidence="1 2">M11/M66-122</strain>
    </source>
</reference>
<dbReference type="EMBL" id="JAKJXP020000021">
    <property type="protein sequence ID" value="KAK7754345.1"/>
    <property type="molecule type" value="Genomic_DNA"/>
</dbReference>
<dbReference type="Proteomes" id="UP001320420">
    <property type="component" value="Unassembled WGS sequence"/>
</dbReference>
<dbReference type="PANTHER" id="PTHR36847">
    <property type="entry name" value="AMIDOLIGASE ENZYME"/>
    <property type="match status" value="1"/>
</dbReference>
<evidence type="ECO:0000313" key="2">
    <source>
        <dbReference type="Proteomes" id="UP001320420"/>
    </source>
</evidence>
<evidence type="ECO:0000313" key="1">
    <source>
        <dbReference type="EMBL" id="KAK7754345.1"/>
    </source>
</evidence>
<name>A0AAN9UY13_9PEZI</name>
<accession>A0AAN9UY13</accession>
<dbReference type="AlphaFoldDB" id="A0AAN9UY13"/>
<evidence type="ECO:0008006" key="3">
    <source>
        <dbReference type="Google" id="ProtNLM"/>
    </source>
</evidence>
<proteinExistence type="predicted"/>
<dbReference type="Pfam" id="PF12224">
    <property type="entry name" value="Amidoligase_2"/>
    <property type="match status" value="1"/>
</dbReference>
<gene>
    <name evidence="1" type="ORF">SLS62_003638</name>
</gene>
<dbReference type="InterPro" id="IPR022025">
    <property type="entry name" value="Amidoligase_2"/>
</dbReference>
<organism evidence="1 2">
    <name type="scientific">Diatrype stigma</name>
    <dbReference type="NCBI Taxonomy" id="117547"/>
    <lineage>
        <taxon>Eukaryota</taxon>
        <taxon>Fungi</taxon>
        <taxon>Dikarya</taxon>
        <taxon>Ascomycota</taxon>
        <taxon>Pezizomycotina</taxon>
        <taxon>Sordariomycetes</taxon>
        <taxon>Xylariomycetidae</taxon>
        <taxon>Xylariales</taxon>
        <taxon>Diatrypaceae</taxon>
        <taxon>Diatrype</taxon>
    </lineage>
</organism>
<keyword evidence="2" id="KW-1185">Reference proteome</keyword>